<proteinExistence type="predicted"/>
<dbReference type="STRING" id="316055.RPE_4764"/>
<protein>
    <recommendedName>
        <fullName evidence="1">DUF6869 domain-containing protein</fullName>
    </recommendedName>
</protein>
<evidence type="ECO:0000313" key="2">
    <source>
        <dbReference type="EMBL" id="ABJ08683.1"/>
    </source>
</evidence>
<reference evidence="2" key="1">
    <citation type="submission" date="2006-09" db="EMBL/GenBank/DDBJ databases">
        <title>Complete sequence of Rhodopseudomonas palustris BisA53.</title>
        <authorList>
            <consortium name="US DOE Joint Genome Institute"/>
            <person name="Copeland A."/>
            <person name="Lucas S."/>
            <person name="Lapidus A."/>
            <person name="Barry K."/>
            <person name="Detter J.C."/>
            <person name="Glavina del Rio T."/>
            <person name="Hammon N."/>
            <person name="Israni S."/>
            <person name="Dalin E."/>
            <person name="Tice H."/>
            <person name="Pitluck S."/>
            <person name="Chain P."/>
            <person name="Malfatti S."/>
            <person name="Shin M."/>
            <person name="Vergez L."/>
            <person name="Schmutz J."/>
            <person name="Larimer F."/>
            <person name="Land M."/>
            <person name="Hauser L."/>
            <person name="Pelletier D.A."/>
            <person name="Kyrpides N."/>
            <person name="Kim E."/>
            <person name="Harwood C.S."/>
            <person name="Oda Y."/>
            <person name="Richardson P."/>
        </authorList>
    </citation>
    <scope>NUCLEOTIDE SEQUENCE [LARGE SCALE GENOMIC DNA]</scope>
    <source>
        <strain evidence="2">BisA53</strain>
    </source>
</reference>
<sequence>MDFIEDAKRVATQAIPGPGTPDADRRAFDAMSMAELAALWSSLQYRGLRDTTPEIWSALLYFDHLPHQEPERSLELVLAVLRSEAHRRVKMQLNDKLMPVLIGHGERLLGAFEQEAKTNPTLRWLLGGIYRWAPEALEPRFEAIADEAGWRTDAAARDAAPVPIDFARLSIPELARAWLDQHCKPVKDRDANFAVLSDYEYDLKESDPDRLFDLVLEILRIERNPAVLSFLAAGPLGEIVSLDTIERIEREAAESEAFCALLGGVWYYNVQPELKARLDAIIEGAHGRNWRS</sequence>
<dbReference type="Pfam" id="PF21746">
    <property type="entry name" value="DUF6869"/>
    <property type="match status" value="1"/>
</dbReference>
<dbReference type="InterPro" id="IPR049221">
    <property type="entry name" value="DUF6869"/>
</dbReference>
<gene>
    <name evidence="2" type="ordered locus">RPE_4764</name>
</gene>
<accession>Q07HA1</accession>
<organism evidence="2">
    <name type="scientific">Rhodopseudomonas palustris (strain BisA53)</name>
    <dbReference type="NCBI Taxonomy" id="316055"/>
    <lineage>
        <taxon>Bacteria</taxon>
        <taxon>Pseudomonadati</taxon>
        <taxon>Pseudomonadota</taxon>
        <taxon>Alphaproteobacteria</taxon>
        <taxon>Hyphomicrobiales</taxon>
        <taxon>Nitrobacteraceae</taxon>
        <taxon>Rhodopseudomonas</taxon>
    </lineage>
</organism>
<dbReference type="HOGENOM" id="CLU_952749_0_0_5"/>
<feature type="domain" description="DUF6869" evidence="1">
    <location>
        <begin position="204"/>
        <end position="282"/>
    </location>
</feature>
<evidence type="ECO:0000259" key="1">
    <source>
        <dbReference type="Pfam" id="PF21746"/>
    </source>
</evidence>
<dbReference type="eggNOG" id="ENOG503145S">
    <property type="taxonomic scope" value="Bacteria"/>
</dbReference>
<dbReference type="EMBL" id="CP000463">
    <property type="protein sequence ID" value="ABJ08683.1"/>
    <property type="molecule type" value="Genomic_DNA"/>
</dbReference>
<dbReference type="AlphaFoldDB" id="Q07HA1"/>
<dbReference type="KEGG" id="rpe:RPE_4764"/>
<dbReference type="OrthoDB" id="7957202at2"/>
<name>Q07HA1_RHOP5</name>